<keyword evidence="6" id="KW-0479">Metal-binding</keyword>
<reference evidence="15 16" key="1">
    <citation type="submission" date="2019-03" db="EMBL/GenBank/DDBJ databases">
        <title>Metabolic potential of uncultured bacteria and archaea associated with petroleum seepage in deep-sea sediments.</title>
        <authorList>
            <person name="Dong X."/>
            <person name="Hubert C."/>
        </authorList>
    </citation>
    <scope>NUCLEOTIDE SEQUENCE [LARGE SCALE GENOMIC DNA]</scope>
    <source>
        <strain evidence="15">E44_bin92</strain>
    </source>
</reference>
<dbReference type="Proteomes" id="UP000320781">
    <property type="component" value="Unassembled WGS sequence"/>
</dbReference>
<evidence type="ECO:0000256" key="10">
    <source>
        <dbReference type="ARBA" id="ARBA00023157"/>
    </source>
</evidence>
<evidence type="ECO:0000256" key="1">
    <source>
        <dbReference type="ARBA" id="ARBA00001966"/>
    </source>
</evidence>
<name>A0A523QJL3_UNCAE</name>
<evidence type="ECO:0000256" key="2">
    <source>
        <dbReference type="ARBA" id="ARBA00003945"/>
    </source>
</evidence>
<proteinExistence type="inferred from homology"/>
<comment type="function">
    <text evidence="2">Catalytic subunit of the ferredoxin-thioredoxin reductase (FTR), which catalyzes the two-electron reduction of thioredoxins by the electrons provided by reduced ferredoxin.</text>
</comment>
<dbReference type="CDD" id="cd00729">
    <property type="entry name" value="rubredoxin_SM"/>
    <property type="match status" value="1"/>
</dbReference>
<evidence type="ECO:0000256" key="12">
    <source>
        <dbReference type="ARBA" id="ARBA00030295"/>
    </source>
</evidence>
<accession>A0A523QJL3</accession>
<evidence type="ECO:0000259" key="14">
    <source>
        <dbReference type="PROSITE" id="PS50903"/>
    </source>
</evidence>
<evidence type="ECO:0000256" key="13">
    <source>
        <dbReference type="ARBA" id="ARBA00048150"/>
    </source>
</evidence>
<dbReference type="SUPFAM" id="SSF57662">
    <property type="entry name" value="Ferredoxin thioredoxin reductase (FTR), catalytic beta chain"/>
    <property type="match status" value="1"/>
</dbReference>
<feature type="domain" description="Rubredoxin-like" evidence="14">
    <location>
        <begin position="132"/>
        <end position="166"/>
    </location>
</feature>
<dbReference type="GO" id="GO:0016730">
    <property type="term" value="F:oxidoreductase activity, acting on iron-sulfur proteins as donors"/>
    <property type="evidence" value="ECO:0007669"/>
    <property type="project" value="InterPro"/>
</dbReference>
<evidence type="ECO:0000256" key="5">
    <source>
        <dbReference type="ARBA" id="ARBA00022485"/>
    </source>
</evidence>
<sequence>MKKMNVTDQDIQKLYERLNGEAETSGYHLNPDTELTKKLVRGLLVNGQRYEYWACPCRLASGVKEKDLDIICPCDYRDPDLTEYDQCYCALYVSEKVLRGEKTTVSIPERRDTTREAPKVEPSLKALSDRPFPVWRCRVCGYLCARETPPEVCPICKARRDRFEKFM</sequence>
<keyword evidence="7" id="KW-0560">Oxidoreductase</keyword>
<dbReference type="EMBL" id="SOKU01000170">
    <property type="protein sequence ID" value="TES85789.1"/>
    <property type="molecule type" value="Genomic_DNA"/>
</dbReference>
<dbReference type="GO" id="GO:0051539">
    <property type="term" value="F:4 iron, 4 sulfur cluster binding"/>
    <property type="evidence" value="ECO:0007669"/>
    <property type="project" value="UniProtKB-KW"/>
</dbReference>
<protein>
    <recommendedName>
        <fullName evidence="4">ferredoxin:thioredoxin reductase</fullName>
        <ecNumber evidence="4">1.8.7.2</ecNumber>
    </recommendedName>
    <alternativeName>
        <fullName evidence="12">Ferredoxin-thioredoxin reductase subunit B</fullName>
    </alternativeName>
</protein>
<evidence type="ECO:0000313" key="15">
    <source>
        <dbReference type="EMBL" id="TES85789.1"/>
    </source>
</evidence>
<evidence type="ECO:0000256" key="4">
    <source>
        <dbReference type="ARBA" id="ARBA00012358"/>
    </source>
</evidence>
<comment type="subunit">
    <text evidence="11">Heterodimer of subunit A (variable subunit) and subunit B (catalytic subunit). Heterodimeric FTR forms a complex with ferredoxin and thioredoxin.</text>
</comment>
<evidence type="ECO:0000256" key="8">
    <source>
        <dbReference type="ARBA" id="ARBA00023004"/>
    </source>
</evidence>
<dbReference type="Gene3D" id="2.20.28.10">
    <property type="match status" value="1"/>
</dbReference>
<dbReference type="Gene3D" id="3.90.460.10">
    <property type="entry name" value="Ferredoxin thioredoxin reductase catalytic beta subunit"/>
    <property type="match status" value="1"/>
</dbReference>
<evidence type="ECO:0000256" key="6">
    <source>
        <dbReference type="ARBA" id="ARBA00022723"/>
    </source>
</evidence>
<gene>
    <name evidence="15" type="ORF">E3J95_03615</name>
</gene>
<dbReference type="InterPro" id="IPR048574">
    <property type="entry name" value="RUBY_RBDX"/>
</dbReference>
<evidence type="ECO:0000256" key="3">
    <source>
        <dbReference type="ARBA" id="ARBA00007941"/>
    </source>
</evidence>
<comment type="cofactor">
    <cofactor evidence="1">
        <name>[4Fe-4S] cluster</name>
        <dbReference type="ChEBI" id="CHEBI:49883"/>
    </cofactor>
</comment>
<evidence type="ECO:0000313" key="16">
    <source>
        <dbReference type="Proteomes" id="UP000320781"/>
    </source>
</evidence>
<dbReference type="AlphaFoldDB" id="A0A523QJL3"/>
<dbReference type="Pfam" id="PF21349">
    <property type="entry name" value="RUBY_RBDX"/>
    <property type="match status" value="1"/>
</dbReference>
<organism evidence="15 16">
    <name type="scientific">Aerophobetes bacterium</name>
    <dbReference type="NCBI Taxonomy" id="2030807"/>
    <lineage>
        <taxon>Bacteria</taxon>
        <taxon>Candidatus Aerophobota</taxon>
    </lineage>
</organism>
<dbReference type="InterPro" id="IPR004209">
    <property type="entry name" value="FTR_bsu"/>
</dbReference>
<evidence type="ECO:0000256" key="11">
    <source>
        <dbReference type="ARBA" id="ARBA00026011"/>
    </source>
</evidence>
<comment type="catalytic activity">
    <reaction evidence="13">
        <text>[thioredoxin]-disulfide + 2 reduced [2Fe-2S]-[ferredoxin] + 2 H(+) = [thioredoxin]-dithiol + 2 oxidized [2Fe-2S]-[ferredoxin]</text>
        <dbReference type="Rhea" id="RHEA:42336"/>
        <dbReference type="Rhea" id="RHEA-COMP:10000"/>
        <dbReference type="Rhea" id="RHEA-COMP:10001"/>
        <dbReference type="Rhea" id="RHEA-COMP:10698"/>
        <dbReference type="Rhea" id="RHEA-COMP:10700"/>
        <dbReference type="ChEBI" id="CHEBI:15378"/>
        <dbReference type="ChEBI" id="CHEBI:29950"/>
        <dbReference type="ChEBI" id="CHEBI:33737"/>
        <dbReference type="ChEBI" id="CHEBI:33738"/>
        <dbReference type="ChEBI" id="CHEBI:50058"/>
        <dbReference type="EC" id="1.8.7.2"/>
    </reaction>
</comment>
<keyword evidence="10" id="KW-1015">Disulfide bond</keyword>
<dbReference type="EC" id="1.8.7.2" evidence="4"/>
<keyword evidence="5" id="KW-0004">4Fe-4S</keyword>
<dbReference type="InterPro" id="IPR036644">
    <property type="entry name" value="FTR_bsu_sf"/>
</dbReference>
<dbReference type="PANTHER" id="PTHR35113:SF1">
    <property type="entry name" value="FERREDOXIN-THIOREDOXIN REDUCTASE CATALYTIC CHAIN, CHLOROPLASTIC"/>
    <property type="match status" value="1"/>
</dbReference>
<keyword evidence="9" id="KW-0411">Iron-sulfur</keyword>
<dbReference type="GO" id="GO:0005506">
    <property type="term" value="F:iron ion binding"/>
    <property type="evidence" value="ECO:0007669"/>
    <property type="project" value="InterPro"/>
</dbReference>
<evidence type="ECO:0000256" key="9">
    <source>
        <dbReference type="ARBA" id="ARBA00023014"/>
    </source>
</evidence>
<comment type="similarity">
    <text evidence="3">Belongs to the ferredoxin thioredoxin reductase beta subunit family.</text>
</comment>
<keyword evidence="8" id="KW-0408">Iron</keyword>
<comment type="caution">
    <text evidence="15">The sequence shown here is derived from an EMBL/GenBank/DDBJ whole genome shotgun (WGS) entry which is preliminary data.</text>
</comment>
<dbReference type="PANTHER" id="PTHR35113">
    <property type="entry name" value="FERREDOXIN-THIOREDOXIN REDUCTASE CATALYTIC CHAIN, CHLOROPLASTIC"/>
    <property type="match status" value="1"/>
</dbReference>
<dbReference type="Pfam" id="PF02943">
    <property type="entry name" value="FeThRed_B"/>
    <property type="match status" value="1"/>
</dbReference>
<dbReference type="SUPFAM" id="SSF57802">
    <property type="entry name" value="Rubredoxin-like"/>
    <property type="match status" value="1"/>
</dbReference>
<dbReference type="PROSITE" id="PS50903">
    <property type="entry name" value="RUBREDOXIN_LIKE"/>
    <property type="match status" value="1"/>
</dbReference>
<dbReference type="InterPro" id="IPR024934">
    <property type="entry name" value="Rubredoxin-like_dom"/>
</dbReference>
<evidence type="ECO:0000256" key="7">
    <source>
        <dbReference type="ARBA" id="ARBA00023002"/>
    </source>
</evidence>